<gene>
    <name evidence="3" type="ORF">H7C18_22200</name>
</gene>
<proteinExistence type="inferred from homology"/>
<dbReference type="InterPro" id="IPR036291">
    <property type="entry name" value="NAD(P)-bd_dom_sf"/>
</dbReference>
<dbReference type="GO" id="GO:0006633">
    <property type="term" value="P:fatty acid biosynthetic process"/>
    <property type="evidence" value="ECO:0007669"/>
    <property type="project" value="TreeGrafter"/>
</dbReference>
<evidence type="ECO:0000313" key="4">
    <source>
        <dbReference type="Proteomes" id="UP000564644"/>
    </source>
</evidence>
<dbReference type="CDD" id="cd05233">
    <property type="entry name" value="SDR_c"/>
    <property type="match status" value="1"/>
</dbReference>
<organism evidence="3 4">
    <name type="scientific">Cohnella zeiphila</name>
    <dbReference type="NCBI Taxonomy" id="2761120"/>
    <lineage>
        <taxon>Bacteria</taxon>
        <taxon>Bacillati</taxon>
        <taxon>Bacillota</taxon>
        <taxon>Bacilli</taxon>
        <taxon>Bacillales</taxon>
        <taxon>Paenibacillaceae</taxon>
        <taxon>Cohnella</taxon>
    </lineage>
</organism>
<dbReference type="NCBIfam" id="NF005559">
    <property type="entry name" value="PRK07231.1"/>
    <property type="match status" value="1"/>
</dbReference>
<evidence type="ECO:0000256" key="2">
    <source>
        <dbReference type="ARBA" id="ARBA00023002"/>
    </source>
</evidence>
<dbReference type="EMBL" id="JACJVO010000028">
    <property type="protein sequence ID" value="MBB6733641.1"/>
    <property type="molecule type" value="Genomic_DNA"/>
</dbReference>
<dbReference type="PANTHER" id="PTHR42760:SF122">
    <property type="entry name" value="NAD(P)-BINDING PROTEIN"/>
    <property type="match status" value="1"/>
</dbReference>
<name>A0A7X0VX48_9BACL</name>
<dbReference type="Proteomes" id="UP000564644">
    <property type="component" value="Unassembled WGS sequence"/>
</dbReference>
<reference evidence="3 4" key="1">
    <citation type="submission" date="2020-08" db="EMBL/GenBank/DDBJ databases">
        <title>Cohnella phylogeny.</title>
        <authorList>
            <person name="Dunlap C."/>
        </authorList>
    </citation>
    <scope>NUCLEOTIDE SEQUENCE [LARGE SCALE GENOMIC DNA]</scope>
    <source>
        <strain evidence="3 4">CBP 2801</strain>
    </source>
</reference>
<dbReference type="Pfam" id="PF13561">
    <property type="entry name" value="adh_short_C2"/>
    <property type="match status" value="1"/>
</dbReference>
<dbReference type="GO" id="GO:0016616">
    <property type="term" value="F:oxidoreductase activity, acting on the CH-OH group of donors, NAD or NADP as acceptor"/>
    <property type="evidence" value="ECO:0007669"/>
    <property type="project" value="TreeGrafter"/>
</dbReference>
<dbReference type="InterPro" id="IPR002347">
    <property type="entry name" value="SDR_fam"/>
</dbReference>
<protein>
    <submittedName>
        <fullName evidence="3">SDR family oxidoreductase</fullName>
    </submittedName>
</protein>
<accession>A0A7X0VX48</accession>
<dbReference type="PRINTS" id="PR00080">
    <property type="entry name" value="SDRFAMILY"/>
</dbReference>
<dbReference type="Gene3D" id="3.40.50.720">
    <property type="entry name" value="NAD(P)-binding Rossmann-like Domain"/>
    <property type="match status" value="1"/>
</dbReference>
<keyword evidence="4" id="KW-1185">Reference proteome</keyword>
<dbReference type="SUPFAM" id="SSF51735">
    <property type="entry name" value="NAD(P)-binding Rossmann-fold domains"/>
    <property type="match status" value="1"/>
</dbReference>
<keyword evidence="2" id="KW-0560">Oxidoreductase</keyword>
<dbReference type="PROSITE" id="PS00061">
    <property type="entry name" value="ADH_SHORT"/>
    <property type="match status" value="1"/>
</dbReference>
<comment type="similarity">
    <text evidence="1">Belongs to the short-chain dehydrogenases/reductases (SDR) family.</text>
</comment>
<dbReference type="GO" id="GO:0048038">
    <property type="term" value="F:quinone binding"/>
    <property type="evidence" value="ECO:0007669"/>
    <property type="project" value="TreeGrafter"/>
</dbReference>
<sequence length="257" mass="27322">MRLRNKVVLITGAGSGIGRSAALLFAKEGAQVVVNDLASEAGEETAAIIRSDGGEAVFIQADVTDPDSVQKMVERAIGAFGRIDVLFNNAGISGVGALHEVEPDAWDRIVSVNVRGVYLPNKYVLPHMMERRSGSIINMSSCVAEIGLARRASYAATKGAVLALTKSMQVDYASYNIRVNALLPGTILTPFVENFLKQSYADPQAGLDGIKKRQLSGELGRPEDVAQAALFLASDESKFMMGSPLYIDGGVVFGKNA</sequence>
<dbReference type="AlphaFoldDB" id="A0A7X0VX48"/>
<dbReference type="PANTHER" id="PTHR42760">
    <property type="entry name" value="SHORT-CHAIN DEHYDROGENASES/REDUCTASES FAMILY MEMBER"/>
    <property type="match status" value="1"/>
</dbReference>
<dbReference type="RefSeq" id="WP_185131297.1">
    <property type="nucleotide sequence ID" value="NZ_JACJVO010000028.1"/>
</dbReference>
<dbReference type="PRINTS" id="PR00081">
    <property type="entry name" value="GDHRDH"/>
</dbReference>
<evidence type="ECO:0000313" key="3">
    <source>
        <dbReference type="EMBL" id="MBB6733641.1"/>
    </source>
</evidence>
<dbReference type="InterPro" id="IPR020904">
    <property type="entry name" value="Sc_DH/Rdtase_CS"/>
</dbReference>
<dbReference type="FunFam" id="3.40.50.720:FF:000084">
    <property type="entry name" value="Short-chain dehydrogenase reductase"/>
    <property type="match status" value="1"/>
</dbReference>
<dbReference type="GO" id="GO:0008206">
    <property type="term" value="P:bile acid metabolic process"/>
    <property type="evidence" value="ECO:0007669"/>
    <property type="project" value="UniProtKB-ARBA"/>
</dbReference>
<evidence type="ECO:0000256" key="1">
    <source>
        <dbReference type="ARBA" id="ARBA00006484"/>
    </source>
</evidence>
<comment type="caution">
    <text evidence="3">The sequence shown here is derived from an EMBL/GenBank/DDBJ whole genome shotgun (WGS) entry which is preliminary data.</text>
</comment>